<dbReference type="EMBL" id="QJKJ01007844">
    <property type="protein sequence ID" value="RDX81732.1"/>
    <property type="molecule type" value="Genomic_DNA"/>
</dbReference>
<dbReference type="SMART" id="SM00271">
    <property type="entry name" value="DnaJ"/>
    <property type="match status" value="1"/>
</dbReference>
<proteinExistence type="predicted"/>
<evidence type="ECO:0000259" key="1">
    <source>
        <dbReference type="PROSITE" id="PS50076"/>
    </source>
</evidence>
<gene>
    <name evidence="2" type="primary">cbpA</name>
    <name evidence="2" type="ORF">CR513_37553</name>
</gene>
<protein>
    <submittedName>
        <fullName evidence="2">CbpA</fullName>
    </submittedName>
</protein>
<dbReference type="Gene3D" id="1.10.287.110">
    <property type="entry name" value="DnaJ domain"/>
    <property type="match status" value="1"/>
</dbReference>
<accession>A0A371FTX8</accession>
<sequence>MEGEREASSYYNVLGVTSDSNVDDIKRAYRKLAMQWHPDRWTRTPSFLPLANRNFQQIQQAYSVLSDRKKRTVYDAGLYDPREEVDEGFSDFLEEMLSLMAQVRREKKQYGLEELQTMLMDMAKGFESPSMYFGVPSVVDESRCSKRTRFDTTTMENKGSHFQVPGVNLYETRGYCN</sequence>
<dbReference type="AlphaFoldDB" id="A0A371FTX8"/>
<dbReference type="STRING" id="157652.A0A371FTX8"/>
<feature type="non-terminal residue" evidence="2">
    <location>
        <position position="1"/>
    </location>
</feature>
<dbReference type="PANTHER" id="PTHR44743">
    <property type="entry name" value="PUTATIVE, EXPRESSED-RELATED"/>
    <property type="match status" value="1"/>
</dbReference>
<dbReference type="CDD" id="cd06257">
    <property type="entry name" value="DnaJ"/>
    <property type="match status" value="1"/>
</dbReference>
<dbReference type="InterPro" id="IPR001623">
    <property type="entry name" value="DnaJ_domain"/>
</dbReference>
<dbReference type="InterPro" id="IPR036869">
    <property type="entry name" value="J_dom_sf"/>
</dbReference>
<dbReference type="OrthoDB" id="10250354at2759"/>
<organism evidence="2 3">
    <name type="scientific">Mucuna pruriens</name>
    <name type="common">Velvet bean</name>
    <name type="synonym">Dolichos pruriens</name>
    <dbReference type="NCBI Taxonomy" id="157652"/>
    <lineage>
        <taxon>Eukaryota</taxon>
        <taxon>Viridiplantae</taxon>
        <taxon>Streptophyta</taxon>
        <taxon>Embryophyta</taxon>
        <taxon>Tracheophyta</taxon>
        <taxon>Spermatophyta</taxon>
        <taxon>Magnoliopsida</taxon>
        <taxon>eudicotyledons</taxon>
        <taxon>Gunneridae</taxon>
        <taxon>Pentapetalae</taxon>
        <taxon>rosids</taxon>
        <taxon>fabids</taxon>
        <taxon>Fabales</taxon>
        <taxon>Fabaceae</taxon>
        <taxon>Papilionoideae</taxon>
        <taxon>50 kb inversion clade</taxon>
        <taxon>NPAAA clade</taxon>
        <taxon>indigoferoid/millettioid clade</taxon>
        <taxon>Phaseoleae</taxon>
        <taxon>Mucuna</taxon>
    </lineage>
</organism>
<dbReference type="PRINTS" id="PR00625">
    <property type="entry name" value="JDOMAIN"/>
</dbReference>
<dbReference type="PROSITE" id="PS50076">
    <property type="entry name" value="DNAJ_2"/>
    <property type="match status" value="1"/>
</dbReference>
<reference evidence="2" key="1">
    <citation type="submission" date="2018-05" db="EMBL/GenBank/DDBJ databases">
        <title>Draft genome of Mucuna pruriens seed.</title>
        <authorList>
            <person name="Nnadi N.E."/>
            <person name="Vos R."/>
            <person name="Hasami M.H."/>
            <person name="Devisetty U.K."/>
            <person name="Aguiy J.C."/>
        </authorList>
    </citation>
    <scope>NUCLEOTIDE SEQUENCE [LARGE SCALE GENOMIC DNA]</scope>
    <source>
        <strain evidence="2">JCA_2017</strain>
    </source>
</reference>
<name>A0A371FTX8_MUCPR</name>
<dbReference type="InterPro" id="IPR018253">
    <property type="entry name" value="DnaJ_domain_CS"/>
</dbReference>
<evidence type="ECO:0000313" key="3">
    <source>
        <dbReference type="Proteomes" id="UP000257109"/>
    </source>
</evidence>
<dbReference type="PANTHER" id="PTHR44743:SF10">
    <property type="entry name" value="J DOMAIN-CONTAINING PROTEIN"/>
    <property type="match status" value="1"/>
</dbReference>
<dbReference type="Pfam" id="PF00226">
    <property type="entry name" value="DnaJ"/>
    <property type="match status" value="1"/>
</dbReference>
<evidence type="ECO:0000313" key="2">
    <source>
        <dbReference type="EMBL" id="RDX81732.1"/>
    </source>
</evidence>
<keyword evidence="3" id="KW-1185">Reference proteome</keyword>
<feature type="domain" description="J" evidence="1">
    <location>
        <begin position="9"/>
        <end position="78"/>
    </location>
</feature>
<comment type="caution">
    <text evidence="2">The sequence shown here is derived from an EMBL/GenBank/DDBJ whole genome shotgun (WGS) entry which is preliminary data.</text>
</comment>
<dbReference type="PROSITE" id="PS00636">
    <property type="entry name" value="DNAJ_1"/>
    <property type="match status" value="1"/>
</dbReference>
<dbReference type="SUPFAM" id="SSF46565">
    <property type="entry name" value="Chaperone J-domain"/>
    <property type="match status" value="1"/>
</dbReference>
<dbReference type="Proteomes" id="UP000257109">
    <property type="component" value="Unassembled WGS sequence"/>
</dbReference>